<proteinExistence type="predicted"/>
<dbReference type="Proteomes" id="UP001259492">
    <property type="component" value="Unassembled WGS sequence"/>
</dbReference>
<name>A0ABU2YM21_9FLAO</name>
<dbReference type="InterPro" id="IPR025291">
    <property type="entry name" value="DUF4153"/>
</dbReference>
<feature type="transmembrane region" description="Helical" evidence="1">
    <location>
        <begin position="363"/>
        <end position="384"/>
    </location>
</feature>
<feature type="transmembrane region" description="Helical" evidence="1">
    <location>
        <begin position="337"/>
        <end position="356"/>
    </location>
</feature>
<keyword evidence="3" id="KW-1185">Reference proteome</keyword>
<keyword evidence="1" id="KW-0812">Transmembrane</keyword>
<protein>
    <submittedName>
        <fullName evidence="2">DUF4153 domain-containing protein</fullName>
    </submittedName>
</protein>
<evidence type="ECO:0000313" key="2">
    <source>
        <dbReference type="EMBL" id="MDT0559206.1"/>
    </source>
</evidence>
<feature type="transmembrane region" description="Helical" evidence="1">
    <location>
        <begin position="93"/>
        <end position="110"/>
    </location>
</feature>
<keyword evidence="1" id="KW-1133">Transmembrane helix</keyword>
<accession>A0ABU2YM21</accession>
<dbReference type="Pfam" id="PF13687">
    <property type="entry name" value="DUF4153"/>
    <property type="match status" value="1"/>
</dbReference>
<feature type="transmembrane region" description="Helical" evidence="1">
    <location>
        <begin position="131"/>
        <end position="150"/>
    </location>
</feature>
<keyword evidence="1" id="KW-0472">Membrane</keyword>
<gene>
    <name evidence="2" type="ORF">RM697_11125</name>
</gene>
<feature type="transmembrane region" description="Helical" evidence="1">
    <location>
        <begin position="226"/>
        <end position="248"/>
    </location>
</feature>
<dbReference type="RefSeq" id="WP_311427971.1">
    <property type="nucleotide sequence ID" value="NZ_JAVRIA010000006.1"/>
</dbReference>
<evidence type="ECO:0000256" key="1">
    <source>
        <dbReference type="SAM" id="Phobius"/>
    </source>
</evidence>
<comment type="caution">
    <text evidence="2">The sequence shown here is derived from an EMBL/GenBank/DDBJ whole genome shotgun (WGS) entry which is preliminary data.</text>
</comment>
<feature type="transmembrane region" description="Helical" evidence="1">
    <location>
        <begin position="170"/>
        <end position="186"/>
    </location>
</feature>
<organism evidence="2 3">
    <name type="scientific">Microcosmobacter mediterraneus</name>
    <dbReference type="NCBI Taxonomy" id="3075607"/>
    <lineage>
        <taxon>Bacteria</taxon>
        <taxon>Pseudomonadati</taxon>
        <taxon>Bacteroidota</taxon>
        <taxon>Flavobacteriia</taxon>
        <taxon>Flavobacteriales</taxon>
        <taxon>Flavobacteriaceae</taxon>
        <taxon>Microcosmobacter</taxon>
    </lineage>
</organism>
<sequence length="469" mass="53587">MKRAIIIIASVLFGLLFYDKQIGLNLLIFSIITLIVLIIHDSKKFKERNVLISAIVYICTGVIVFINLSNLSIIANCIAFFTLIGVNSKSNTSIYINWLNGVYSTIAGIFHRNVDVNEAQQQITLKKDIDIFHWVKLLGIPIAFIILFVMLYKNGNPMFNDLINKINLDFINLEWILFCVLGYFLFSNISKPVCVEPATSLDLNTDNILVKSKNFSEETLKKETQLGTLLIALLNLLIVFYIVTDILYLLTNDLNSASALSNQVHSGINTLIASIIIAIIIILYFFRGDLNFYLKNTTLKNLTYLWIILNIVLIVLIANKNHTYITSFGLTYKRIGVNVYIFLTLIGLITTLLKVMNIKSLVYLLRVNTQLSFAIVIILSTINWDNTITNYNLYKAESFDIDYLIKLSDRNAITLYNAKANIIISEDNKGRIDQKYLNHIKSLNNKDWQEVHYEYFTVTEKTNAYESSK</sequence>
<feature type="transmembrane region" description="Helical" evidence="1">
    <location>
        <begin position="22"/>
        <end position="39"/>
    </location>
</feature>
<evidence type="ECO:0000313" key="3">
    <source>
        <dbReference type="Proteomes" id="UP001259492"/>
    </source>
</evidence>
<dbReference type="EMBL" id="JAVRIA010000006">
    <property type="protein sequence ID" value="MDT0559206.1"/>
    <property type="molecule type" value="Genomic_DNA"/>
</dbReference>
<reference evidence="2 3" key="1">
    <citation type="submission" date="2023-09" db="EMBL/GenBank/DDBJ databases">
        <authorList>
            <person name="Rey-Velasco X."/>
        </authorList>
    </citation>
    <scope>NUCLEOTIDE SEQUENCE [LARGE SCALE GENOMIC DNA]</scope>
    <source>
        <strain evidence="2 3">W332</strain>
    </source>
</reference>
<feature type="transmembrane region" description="Helical" evidence="1">
    <location>
        <begin position="51"/>
        <end position="81"/>
    </location>
</feature>
<feature type="transmembrane region" description="Helical" evidence="1">
    <location>
        <begin position="268"/>
        <end position="286"/>
    </location>
</feature>
<feature type="transmembrane region" description="Helical" evidence="1">
    <location>
        <begin position="298"/>
        <end position="317"/>
    </location>
</feature>